<evidence type="ECO:0000256" key="1">
    <source>
        <dbReference type="ARBA" id="ARBA00000085"/>
    </source>
</evidence>
<dbReference type="PANTHER" id="PTHR43047:SF72">
    <property type="entry name" value="OSMOSENSING HISTIDINE PROTEIN KINASE SLN1"/>
    <property type="match status" value="1"/>
</dbReference>
<dbReference type="Pfam" id="PF02518">
    <property type="entry name" value="HATPase_c"/>
    <property type="match status" value="1"/>
</dbReference>
<comment type="caution">
    <text evidence="6">The sequence shown here is derived from an EMBL/GenBank/DDBJ whole genome shotgun (WGS) entry which is preliminary data.</text>
</comment>
<evidence type="ECO:0000256" key="4">
    <source>
        <dbReference type="ARBA" id="ARBA00022777"/>
    </source>
</evidence>
<dbReference type="InterPro" id="IPR036890">
    <property type="entry name" value="HATPase_C_sf"/>
</dbReference>
<dbReference type="InterPro" id="IPR005467">
    <property type="entry name" value="His_kinase_dom"/>
</dbReference>
<dbReference type="PRINTS" id="PR00344">
    <property type="entry name" value="BCTRLSENSOR"/>
</dbReference>
<name>A0ABT3R1F4_9HYPH</name>
<sequence>MEMTLKSIRLDGGQLEAYKQPCDPAALISGVAMRQLELTPERRIEVHIAPDTPASLVTDPLLAEQILTNLVSNAIKYSPTNEPVHIITRTEPERIAIGVHDRGIGISEEEQPRVFSRFFRSKTSRNISGIGLGLNISQRLAILLGGLLSFQSRQGVGSTFTLHLPLKE</sequence>
<keyword evidence="6" id="KW-0547">Nucleotide-binding</keyword>
<feature type="domain" description="Histidine kinase" evidence="5">
    <location>
        <begin position="1"/>
        <end position="168"/>
    </location>
</feature>
<dbReference type="Gene3D" id="3.30.565.10">
    <property type="entry name" value="Histidine kinase-like ATPase, C-terminal domain"/>
    <property type="match status" value="1"/>
</dbReference>
<keyword evidence="3" id="KW-0808">Transferase</keyword>
<evidence type="ECO:0000256" key="3">
    <source>
        <dbReference type="ARBA" id="ARBA00022679"/>
    </source>
</evidence>
<dbReference type="PANTHER" id="PTHR43047">
    <property type="entry name" value="TWO-COMPONENT HISTIDINE PROTEIN KINASE"/>
    <property type="match status" value="1"/>
</dbReference>
<dbReference type="EMBL" id="JAPEVI010000003">
    <property type="protein sequence ID" value="MCX2723045.1"/>
    <property type="molecule type" value="Genomic_DNA"/>
</dbReference>
<dbReference type="EC" id="2.7.13.3" evidence="2"/>
<organism evidence="6 7">
    <name type="scientific">Roseibium salinum</name>
    <dbReference type="NCBI Taxonomy" id="1604349"/>
    <lineage>
        <taxon>Bacteria</taxon>
        <taxon>Pseudomonadati</taxon>
        <taxon>Pseudomonadota</taxon>
        <taxon>Alphaproteobacteria</taxon>
        <taxon>Hyphomicrobiales</taxon>
        <taxon>Stappiaceae</taxon>
        <taxon>Roseibium</taxon>
    </lineage>
</organism>
<reference evidence="6 7" key="1">
    <citation type="journal article" date="2016" name="Int. J. Syst. Evol. Microbiol.">
        <title>Labrenzia salina sp. nov., isolated from the rhizosphere of the halophyte Arthrocnemum macrostachyum.</title>
        <authorList>
            <person name="Camacho M."/>
            <person name="Redondo-Gomez S."/>
            <person name="Rodriguez-Llorente I."/>
            <person name="Rohde M."/>
            <person name="Sproer C."/>
            <person name="Schumann P."/>
            <person name="Klenk H.P."/>
            <person name="Montero-Calasanz M.D.C."/>
        </authorList>
    </citation>
    <scope>NUCLEOTIDE SEQUENCE [LARGE SCALE GENOMIC DNA]</scope>
    <source>
        <strain evidence="6 7">DSM 29163</strain>
    </source>
</reference>
<dbReference type="RefSeq" id="WP_265962719.1">
    <property type="nucleotide sequence ID" value="NZ_JAPEVI010000003.1"/>
</dbReference>
<dbReference type="SUPFAM" id="SSF55874">
    <property type="entry name" value="ATPase domain of HSP90 chaperone/DNA topoisomerase II/histidine kinase"/>
    <property type="match status" value="1"/>
</dbReference>
<keyword evidence="7" id="KW-1185">Reference proteome</keyword>
<keyword evidence="4" id="KW-0418">Kinase</keyword>
<dbReference type="GO" id="GO:0005524">
    <property type="term" value="F:ATP binding"/>
    <property type="evidence" value="ECO:0007669"/>
    <property type="project" value="UniProtKB-KW"/>
</dbReference>
<dbReference type="InterPro" id="IPR003594">
    <property type="entry name" value="HATPase_dom"/>
</dbReference>
<evidence type="ECO:0000313" key="7">
    <source>
        <dbReference type="Proteomes" id="UP001300261"/>
    </source>
</evidence>
<protein>
    <recommendedName>
        <fullName evidence="2">histidine kinase</fullName>
        <ecNumber evidence="2">2.7.13.3</ecNumber>
    </recommendedName>
</protein>
<accession>A0ABT3R1F4</accession>
<dbReference type="Proteomes" id="UP001300261">
    <property type="component" value="Unassembled WGS sequence"/>
</dbReference>
<proteinExistence type="predicted"/>
<evidence type="ECO:0000259" key="5">
    <source>
        <dbReference type="PROSITE" id="PS50109"/>
    </source>
</evidence>
<gene>
    <name evidence="6" type="ORF">ON753_11775</name>
</gene>
<dbReference type="PROSITE" id="PS50109">
    <property type="entry name" value="HIS_KIN"/>
    <property type="match status" value="1"/>
</dbReference>
<comment type="catalytic activity">
    <reaction evidence="1">
        <text>ATP + protein L-histidine = ADP + protein N-phospho-L-histidine.</text>
        <dbReference type="EC" id="2.7.13.3"/>
    </reaction>
</comment>
<dbReference type="InterPro" id="IPR004358">
    <property type="entry name" value="Sig_transdc_His_kin-like_C"/>
</dbReference>
<evidence type="ECO:0000256" key="2">
    <source>
        <dbReference type="ARBA" id="ARBA00012438"/>
    </source>
</evidence>
<dbReference type="SMART" id="SM00387">
    <property type="entry name" value="HATPase_c"/>
    <property type="match status" value="1"/>
</dbReference>
<keyword evidence="6" id="KW-0067">ATP-binding</keyword>
<evidence type="ECO:0000313" key="6">
    <source>
        <dbReference type="EMBL" id="MCX2723045.1"/>
    </source>
</evidence>